<protein>
    <recommendedName>
        <fullName evidence="1">Reverse transcriptase domain-containing protein</fullName>
    </recommendedName>
</protein>
<dbReference type="PANTHER" id="PTHR46890">
    <property type="entry name" value="NON-LTR RETROLELEMENT REVERSE TRANSCRIPTASE-LIKE PROTEIN-RELATED"/>
    <property type="match status" value="1"/>
</dbReference>
<gene>
    <name evidence="2" type="ORF">TSUD_276840</name>
</gene>
<reference evidence="3" key="1">
    <citation type="journal article" date="2017" name="Front. Plant Sci.">
        <title>Climate Clever Clovers: New Paradigm to Reduce the Environmental Footprint of Ruminants by Breeding Low Methanogenic Forages Utilizing Haplotype Variation.</title>
        <authorList>
            <person name="Kaur P."/>
            <person name="Appels R."/>
            <person name="Bayer P.E."/>
            <person name="Keeble-Gagnere G."/>
            <person name="Wang J."/>
            <person name="Hirakawa H."/>
            <person name="Shirasawa K."/>
            <person name="Vercoe P."/>
            <person name="Stefanova K."/>
            <person name="Durmic Z."/>
            <person name="Nichols P."/>
            <person name="Revell C."/>
            <person name="Isobe S.N."/>
            <person name="Edwards D."/>
            <person name="Erskine W."/>
        </authorList>
    </citation>
    <scope>NUCLEOTIDE SEQUENCE [LARGE SCALE GENOMIC DNA]</scope>
    <source>
        <strain evidence="3">cv. Daliak</strain>
    </source>
</reference>
<keyword evidence="3" id="KW-1185">Reference proteome</keyword>
<dbReference type="CDD" id="cd01650">
    <property type="entry name" value="RT_nLTR_like"/>
    <property type="match status" value="1"/>
</dbReference>
<evidence type="ECO:0000259" key="1">
    <source>
        <dbReference type="PROSITE" id="PS50878"/>
    </source>
</evidence>
<proteinExistence type="predicted"/>
<dbReference type="SUPFAM" id="SSF56219">
    <property type="entry name" value="DNase I-like"/>
    <property type="match status" value="1"/>
</dbReference>
<sequence>MATEGLVVGIDSGHYVPNRRNKHGEPFGFVKFSNVRDVTKLTTALKVASFARNNTTTGRRLGAEPLGNKKEGGGLVLRDGNNIIQGSSLVKGVVERREIIKRKAKQGEDVGIGPDKGVPPEDLRVVEIVVKLEVRKKRMEKTKGHMIEGGSHPKGPSEPEVIGKKEDHHFFCESTKPSLMISGGDDVLVVFNNSKEFFILIFLHWKRWDFNAQPYKRGAWVCLYRIPVHAWNVIFFKFCGFVCGSFLCVYSCSADKDRLDFARVEVKVVEEWGYALGEDTCLFDDESDEEASQMVDGLEEEEDTRFQANMKVINSRADDEVRSLEEDLVTPTPAGEAVVTCPDLVLNHLVGSADYVSGIRGSLLVSGDQGSILICSPTVGLRRPIGEKGEEVLRPSTLRNSRTKSGPWSLDWLQDRNQGDAGVARLPSKDRSEVLKILKKTERRRKVGPGTNQSKEVVEDDVREVEKAIRVTFNGDNENMFSVLARAGKGPGGRRRGRRFGSWLRIRILLCCVFKRLKCNLVTRLFAHLFGTHKFVLCCHGRFIKSSEEFSVTNVYAPCEPGAKQQLSIEEHRSDCGRPQSLDHLSFNHFIEDNNLIDLPLSGRKFIWFKGDALWMSRLDRFLLSREWCLTWPDCTQVARMRGLSDHFPLILAANEVDWGPRPSRMLKCWKNVHGYNIFVKDNWNSYQVDGWGEFVLKEMIKMALKDWHKTHTQNLPSRIESLQDRVAVLDASSCLSLCVSLQAVNVVRLGVDSLTFEVGSLIKPFSSEEVKAAVWDCDSYKSPGADGVNFGFIKDSWNEMQGDVMRLITEFHRNGRLTKGVNATFIALIPKVLANQLRLVMGSVISESQTAFVRDRKILDGILIANEVVDEARRAKKELMLFKVDFEKAYDSVDWGYLDVVMGRMGFPTVWRKWIKECVCTATASVLVIGSPTDEFLLERGLRQWDPLSPYMVGKSASILVSHLQFADETLLMGTKSWANVRALRAMLVLFETMSGLKVNFNKSMLVGVNIPDSWLGEATSALGCRTHSSDRWIWQPDLDCDYIVRGAYQLLTDRAVHVRISVASCQFLGWFGYGDSSEPQTLLDHFVQFTTSAGGT</sequence>
<dbReference type="Pfam" id="PF00078">
    <property type="entry name" value="RVT_1"/>
    <property type="match status" value="1"/>
</dbReference>
<dbReference type="Proteomes" id="UP000242715">
    <property type="component" value="Unassembled WGS sequence"/>
</dbReference>
<organism evidence="2 3">
    <name type="scientific">Trifolium subterraneum</name>
    <name type="common">Subterranean clover</name>
    <dbReference type="NCBI Taxonomy" id="3900"/>
    <lineage>
        <taxon>Eukaryota</taxon>
        <taxon>Viridiplantae</taxon>
        <taxon>Streptophyta</taxon>
        <taxon>Embryophyta</taxon>
        <taxon>Tracheophyta</taxon>
        <taxon>Spermatophyta</taxon>
        <taxon>Magnoliopsida</taxon>
        <taxon>eudicotyledons</taxon>
        <taxon>Gunneridae</taxon>
        <taxon>Pentapetalae</taxon>
        <taxon>rosids</taxon>
        <taxon>fabids</taxon>
        <taxon>Fabales</taxon>
        <taxon>Fabaceae</taxon>
        <taxon>Papilionoideae</taxon>
        <taxon>50 kb inversion clade</taxon>
        <taxon>NPAAA clade</taxon>
        <taxon>Hologalegina</taxon>
        <taxon>IRL clade</taxon>
        <taxon>Trifolieae</taxon>
        <taxon>Trifolium</taxon>
    </lineage>
</organism>
<accession>A0A2Z6NRZ9</accession>
<dbReference type="OrthoDB" id="1938551at2759"/>
<dbReference type="AlphaFoldDB" id="A0A2Z6NRZ9"/>
<evidence type="ECO:0000313" key="3">
    <source>
        <dbReference type="Proteomes" id="UP000242715"/>
    </source>
</evidence>
<dbReference type="PROSITE" id="PS50878">
    <property type="entry name" value="RT_POL"/>
    <property type="match status" value="1"/>
</dbReference>
<dbReference type="InterPro" id="IPR052343">
    <property type="entry name" value="Retrotransposon-Effector_Assoc"/>
</dbReference>
<dbReference type="Gene3D" id="3.60.10.10">
    <property type="entry name" value="Endonuclease/exonuclease/phosphatase"/>
    <property type="match status" value="1"/>
</dbReference>
<dbReference type="PANTHER" id="PTHR46890:SF48">
    <property type="entry name" value="RNA-DIRECTED DNA POLYMERASE"/>
    <property type="match status" value="1"/>
</dbReference>
<name>A0A2Z6NRZ9_TRISU</name>
<evidence type="ECO:0000313" key="2">
    <source>
        <dbReference type="EMBL" id="GAU38645.1"/>
    </source>
</evidence>
<dbReference type="InterPro" id="IPR036691">
    <property type="entry name" value="Endo/exonu/phosph_ase_sf"/>
</dbReference>
<dbReference type="EMBL" id="DF973724">
    <property type="protein sequence ID" value="GAU38645.1"/>
    <property type="molecule type" value="Genomic_DNA"/>
</dbReference>
<dbReference type="InterPro" id="IPR000477">
    <property type="entry name" value="RT_dom"/>
</dbReference>
<feature type="domain" description="Reverse transcriptase" evidence="1">
    <location>
        <begin position="811"/>
        <end position="1021"/>
    </location>
</feature>